<dbReference type="RefSeq" id="WP_307228545.1">
    <property type="nucleotide sequence ID" value="NZ_JAUSVF010000001.1"/>
</dbReference>
<sequence length="145" mass="14759">MKLKTIALAIAVASLGLGAVSAADNPVEIREGLMKKIGGSMGALAGIAKGDKPYDEAIVKASLTAISESIKVFPDQFPAGSDAGSEASPKIWESMDDFKAKAAKLGADADAQLAQLPADQASVGAAVGLIGKNCGDCHQSYRVKK</sequence>
<dbReference type="PRINTS" id="PR00608">
    <property type="entry name" value="CYTCHROMECII"/>
</dbReference>
<evidence type="ECO:0000256" key="2">
    <source>
        <dbReference type="ARBA" id="ARBA00022617"/>
    </source>
</evidence>
<feature type="chain" id="PRO_5047453817" evidence="6">
    <location>
        <begin position="23"/>
        <end position="145"/>
    </location>
</feature>
<dbReference type="InterPro" id="IPR002321">
    <property type="entry name" value="Cyt_c_II"/>
</dbReference>
<evidence type="ECO:0000256" key="4">
    <source>
        <dbReference type="ARBA" id="ARBA00022982"/>
    </source>
</evidence>
<dbReference type="Proteomes" id="UP001230207">
    <property type="component" value="Unassembled WGS sequence"/>
</dbReference>
<dbReference type="PIRSF" id="PIRSF000027">
    <property type="entry name" value="Cytc_c_prime"/>
    <property type="match status" value="1"/>
</dbReference>
<dbReference type="PROSITE" id="PS51009">
    <property type="entry name" value="CYTCII"/>
    <property type="match status" value="1"/>
</dbReference>
<evidence type="ECO:0000256" key="1">
    <source>
        <dbReference type="ARBA" id="ARBA00022448"/>
    </source>
</evidence>
<evidence type="ECO:0000256" key="3">
    <source>
        <dbReference type="ARBA" id="ARBA00022723"/>
    </source>
</evidence>
<accession>A0ABU0BNL2</accession>
<feature type="signal peptide" evidence="6">
    <location>
        <begin position="1"/>
        <end position="22"/>
    </location>
</feature>
<reference evidence="7 8" key="1">
    <citation type="submission" date="2023-07" db="EMBL/GenBank/DDBJ databases">
        <title>Genomic Encyclopedia of Type Strains, Phase IV (KMG-IV): sequencing the most valuable type-strain genomes for metagenomic binning, comparative biology and taxonomic classification.</title>
        <authorList>
            <person name="Goeker M."/>
        </authorList>
    </citation>
    <scope>NUCLEOTIDE SEQUENCE [LARGE SCALE GENOMIC DNA]</scope>
    <source>
        <strain evidence="7 8">DSM 1112</strain>
    </source>
</reference>
<keyword evidence="3" id="KW-0479">Metal-binding</keyword>
<dbReference type="Gene3D" id="1.20.120.10">
    <property type="entry name" value="Cytochrome c/b562"/>
    <property type="match status" value="1"/>
</dbReference>
<comment type="caution">
    <text evidence="7">The sequence shown here is derived from an EMBL/GenBank/DDBJ whole genome shotgun (WGS) entry which is preliminary data.</text>
</comment>
<dbReference type="InterPro" id="IPR015984">
    <property type="entry name" value="Cyt_c_prime_subgr"/>
</dbReference>
<keyword evidence="2" id="KW-0349">Heme</keyword>
<keyword evidence="4" id="KW-0249">Electron transport</keyword>
<dbReference type="SUPFAM" id="SSF47175">
    <property type="entry name" value="Cytochromes"/>
    <property type="match status" value="1"/>
</dbReference>
<keyword evidence="5" id="KW-0408">Iron</keyword>
<keyword evidence="8" id="KW-1185">Reference proteome</keyword>
<evidence type="ECO:0000256" key="6">
    <source>
        <dbReference type="SAM" id="SignalP"/>
    </source>
</evidence>
<protein>
    <submittedName>
        <fullName evidence="7">Cytochrome c556</fullName>
    </submittedName>
</protein>
<keyword evidence="6" id="KW-0732">Signal</keyword>
<dbReference type="EMBL" id="JAUSVF010000001">
    <property type="protein sequence ID" value="MDQ0319547.1"/>
    <property type="molecule type" value="Genomic_DNA"/>
</dbReference>
<proteinExistence type="predicted"/>
<keyword evidence="1" id="KW-0813">Transport</keyword>
<gene>
    <name evidence="7" type="ORF">QO002_001685</name>
</gene>
<dbReference type="InterPro" id="IPR012127">
    <property type="entry name" value="Cyt_c_prime"/>
</dbReference>
<name>A0ABU0BNL2_9HYPH</name>
<evidence type="ECO:0000313" key="7">
    <source>
        <dbReference type="EMBL" id="MDQ0319547.1"/>
    </source>
</evidence>
<dbReference type="InterPro" id="IPR010980">
    <property type="entry name" value="Cyt_c/b562"/>
</dbReference>
<evidence type="ECO:0000256" key="5">
    <source>
        <dbReference type="ARBA" id="ARBA00023004"/>
    </source>
</evidence>
<dbReference type="Pfam" id="PF01322">
    <property type="entry name" value="Cytochrom_C_2"/>
    <property type="match status" value="1"/>
</dbReference>
<organism evidence="7 8">
    <name type="scientific">Pararhizobium capsulatum DSM 1112</name>
    <dbReference type="NCBI Taxonomy" id="1121113"/>
    <lineage>
        <taxon>Bacteria</taxon>
        <taxon>Pseudomonadati</taxon>
        <taxon>Pseudomonadota</taxon>
        <taxon>Alphaproteobacteria</taxon>
        <taxon>Hyphomicrobiales</taxon>
        <taxon>Rhizobiaceae</taxon>
        <taxon>Rhizobium/Agrobacterium group</taxon>
        <taxon>Pararhizobium</taxon>
    </lineage>
</organism>
<evidence type="ECO:0000313" key="8">
    <source>
        <dbReference type="Proteomes" id="UP001230207"/>
    </source>
</evidence>